<dbReference type="Gene3D" id="3.30.565.10">
    <property type="entry name" value="Histidine kinase-like ATPase, C-terminal domain"/>
    <property type="match status" value="1"/>
</dbReference>
<dbReference type="InterPro" id="IPR003661">
    <property type="entry name" value="HisK_dim/P_dom"/>
</dbReference>
<keyword evidence="5 11" id="KW-0418">Kinase</keyword>
<evidence type="ECO:0000313" key="12">
    <source>
        <dbReference type="Proteomes" id="UP000239590"/>
    </source>
</evidence>
<dbReference type="InterPro" id="IPR036097">
    <property type="entry name" value="HisK_dim/P_sf"/>
</dbReference>
<gene>
    <name evidence="11" type="ORF">C5O19_10575</name>
</gene>
<dbReference type="GO" id="GO:0000155">
    <property type="term" value="F:phosphorelay sensor kinase activity"/>
    <property type="evidence" value="ECO:0007669"/>
    <property type="project" value="InterPro"/>
</dbReference>
<feature type="modified residue" description="4-aspartylphosphate" evidence="6">
    <location>
        <position position="643"/>
    </location>
</feature>
<dbReference type="InterPro" id="IPR011006">
    <property type="entry name" value="CheY-like_superfamily"/>
</dbReference>
<feature type="domain" description="Histidine kinase" evidence="9">
    <location>
        <begin position="347"/>
        <end position="570"/>
    </location>
</feature>
<dbReference type="AlphaFoldDB" id="A0A2S7IQP6"/>
<dbReference type="FunFam" id="3.30.565.10:FF:000010">
    <property type="entry name" value="Sensor histidine kinase RcsC"/>
    <property type="match status" value="1"/>
</dbReference>
<reference evidence="12" key="1">
    <citation type="submission" date="2018-02" db="EMBL/GenBank/DDBJ databases">
        <title>Genome sequencing of Solimonas sp. HR-BB.</title>
        <authorList>
            <person name="Lee Y."/>
            <person name="Jeon C.O."/>
        </authorList>
    </citation>
    <scope>NUCLEOTIDE SEQUENCE [LARGE SCALE GENOMIC DNA]</scope>
    <source>
        <strain evidence="12">HR-U</strain>
    </source>
</reference>
<dbReference type="Gene3D" id="1.10.287.130">
    <property type="match status" value="1"/>
</dbReference>
<dbReference type="EMBL" id="PTRA01000001">
    <property type="protein sequence ID" value="PQA60034.1"/>
    <property type="molecule type" value="Genomic_DNA"/>
</dbReference>
<dbReference type="Pfam" id="PF00072">
    <property type="entry name" value="Response_reg"/>
    <property type="match status" value="1"/>
</dbReference>
<dbReference type="InterPro" id="IPR003594">
    <property type="entry name" value="HATPase_dom"/>
</dbReference>
<dbReference type="PROSITE" id="PS50109">
    <property type="entry name" value="HIS_KIN"/>
    <property type="match status" value="1"/>
</dbReference>
<evidence type="ECO:0000256" key="6">
    <source>
        <dbReference type="PROSITE-ProRule" id="PRU00169"/>
    </source>
</evidence>
<dbReference type="InterPro" id="IPR005467">
    <property type="entry name" value="His_kinase_dom"/>
</dbReference>
<dbReference type="CDD" id="cd16922">
    <property type="entry name" value="HATPase_EvgS-ArcB-TorS-like"/>
    <property type="match status" value="1"/>
</dbReference>
<dbReference type="Pfam" id="PF02518">
    <property type="entry name" value="HATPase_c"/>
    <property type="match status" value="1"/>
</dbReference>
<sequence>MEKDTKTTVGKRFLWLAFLLLILSTFALIVLVRKNKTNVVKHNIEGLSNIKNNYQKIDTCISILYIAENNSRLFTVTGDTSYHRQFVSQIATVSQILEEFKKQKDEKTLPAGVSQLLTQKKDKNKEFSYLKTLTDSLLILSTKEIAIREEQPILVPKPKVKVRRSEQVVKVDSVKVTQERSRKKLWGRLAEAISNKNSYNNQIKVSSTQNKSDSLLKETTAMYETNLRAMDNYYKDLLAYRKELNATEKELLRLNGLIFSKLQLTLTGLKQSEEEEAEQQRKQLVAGTLTDVQELNLLSQGSIAIIFFLTCSILYTIWRLYKNEISLLQYSRQVTQYAKMKGDFLATISHEIRTPLNSIIGFSEQMVKTDLPKEQQPKLEAIRSSSGILMTLVNDILDFSKLESGKIELSEKPFQPYLICQEMRSMLGIQADKKDITLRTELHFDADTTLLGDGFRMKQVLMNLLSNAIKFTPTQGTVTLSSSLAPIMGDQVLWTFQIKDTGIGISKENLGIIFNDFQQLEHDSKVERSVGTGLGLAICKRIVELAGGSIKVTSELGVGSTFSVEIPMRSTTQPEMKTISNEEHEIHELLQGKQVLIVDDNKMNLLLLSTILKKKNVTFQQATNGQVAYELLDAHPFDLIITDIQMPIMDGVELTRQIRSHGDGKKASIPIIGFTAQITAEEQERYHKLGMNDFLNKPFVEKDLKAVLNRTLSSVMV</sequence>
<dbReference type="CDD" id="cd00082">
    <property type="entry name" value="HisKA"/>
    <property type="match status" value="1"/>
</dbReference>
<evidence type="ECO:0000259" key="10">
    <source>
        <dbReference type="PROSITE" id="PS50110"/>
    </source>
</evidence>
<evidence type="ECO:0000256" key="3">
    <source>
        <dbReference type="ARBA" id="ARBA00022553"/>
    </source>
</evidence>
<dbReference type="SMART" id="SM00387">
    <property type="entry name" value="HATPase_c"/>
    <property type="match status" value="1"/>
</dbReference>
<dbReference type="SMART" id="SM00448">
    <property type="entry name" value="REC"/>
    <property type="match status" value="1"/>
</dbReference>
<keyword evidence="8" id="KW-0472">Membrane</keyword>
<protein>
    <recommendedName>
        <fullName evidence="2">histidine kinase</fullName>
        <ecNumber evidence="2">2.7.13.3</ecNumber>
    </recommendedName>
</protein>
<dbReference type="OrthoDB" id="9811889at2"/>
<comment type="catalytic activity">
    <reaction evidence="1">
        <text>ATP + protein L-histidine = ADP + protein N-phospho-L-histidine.</text>
        <dbReference type="EC" id="2.7.13.3"/>
    </reaction>
</comment>
<evidence type="ECO:0000256" key="7">
    <source>
        <dbReference type="SAM" id="Coils"/>
    </source>
</evidence>
<evidence type="ECO:0000256" key="8">
    <source>
        <dbReference type="SAM" id="Phobius"/>
    </source>
</evidence>
<keyword evidence="7" id="KW-0175">Coiled coil</keyword>
<keyword evidence="4" id="KW-0808">Transferase</keyword>
<dbReference type="SUPFAM" id="SSF52172">
    <property type="entry name" value="CheY-like"/>
    <property type="match status" value="1"/>
</dbReference>
<evidence type="ECO:0000256" key="1">
    <source>
        <dbReference type="ARBA" id="ARBA00000085"/>
    </source>
</evidence>
<organism evidence="11 12">
    <name type="scientific">Siphonobacter curvatus</name>
    <dbReference type="NCBI Taxonomy" id="2094562"/>
    <lineage>
        <taxon>Bacteria</taxon>
        <taxon>Pseudomonadati</taxon>
        <taxon>Bacteroidota</taxon>
        <taxon>Cytophagia</taxon>
        <taxon>Cytophagales</taxon>
        <taxon>Cytophagaceae</taxon>
        <taxon>Siphonobacter</taxon>
    </lineage>
</organism>
<dbReference type="Proteomes" id="UP000239590">
    <property type="component" value="Unassembled WGS sequence"/>
</dbReference>
<dbReference type="SMART" id="SM00388">
    <property type="entry name" value="HisKA"/>
    <property type="match status" value="1"/>
</dbReference>
<dbReference type="PANTHER" id="PTHR43047">
    <property type="entry name" value="TWO-COMPONENT HISTIDINE PROTEIN KINASE"/>
    <property type="match status" value="1"/>
</dbReference>
<dbReference type="PROSITE" id="PS50110">
    <property type="entry name" value="RESPONSE_REGULATORY"/>
    <property type="match status" value="1"/>
</dbReference>
<dbReference type="EC" id="2.7.13.3" evidence="2"/>
<name>A0A2S7IQP6_9BACT</name>
<keyword evidence="8" id="KW-1133">Transmembrane helix</keyword>
<comment type="caution">
    <text evidence="11">The sequence shown here is derived from an EMBL/GenBank/DDBJ whole genome shotgun (WGS) entry which is preliminary data.</text>
</comment>
<evidence type="ECO:0000313" key="11">
    <source>
        <dbReference type="EMBL" id="PQA60034.1"/>
    </source>
</evidence>
<evidence type="ECO:0000256" key="4">
    <source>
        <dbReference type="ARBA" id="ARBA00022679"/>
    </source>
</evidence>
<dbReference type="InterPro" id="IPR004358">
    <property type="entry name" value="Sig_transdc_His_kin-like_C"/>
</dbReference>
<evidence type="ECO:0000259" key="9">
    <source>
        <dbReference type="PROSITE" id="PS50109"/>
    </source>
</evidence>
<dbReference type="CDD" id="cd17546">
    <property type="entry name" value="REC_hyHK_CKI1_RcsC-like"/>
    <property type="match status" value="1"/>
</dbReference>
<dbReference type="InterPro" id="IPR001789">
    <property type="entry name" value="Sig_transdc_resp-reg_receiver"/>
</dbReference>
<dbReference type="PANTHER" id="PTHR43047:SF64">
    <property type="entry name" value="HISTIDINE KINASE CONTAINING CHEY-HOMOLOGOUS RECEIVER DOMAIN AND PAS DOMAIN-RELATED"/>
    <property type="match status" value="1"/>
</dbReference>
<accession>A0A2S7IQP6</accession>
<dbReference type="SUPFAM" id="SSF55874">
    <property type="entry name" value="ATPase domain of HSP90 chaperone/DNA topoisomerase II/histidine kinase"/>
    <property type="match status" value="1"/>
</dbReference>
<dbReference type="SUPFAM" id="SSF47384">
    <property type="entry name" value="Homodimeric domain of signal transducing histidine kinase"/>
    <property type="match status" value="1"/>
</dbReference>
<dbReference type="Pfam" id="PF00512">
    <property type="entry name" value="HisKA"/>
    <property type="match status" value="1"/>
</dbReference>
<feature type="transmembrane region" description="Helical" evidence="8">
    <location>
        <begin position="12"/>
        <end position="32"/>
    </location>
</feature>
<proteinExistence type="predicted"/>
<keyword evidence="12" id="KW-1185">Reference proteome</keyword>
<feature type="domain" description="Response regulatory" evidence="10">
    <location>
        <begin position="594"/>
        <end position="712"/>
    </location>
</feature>
<dbReference type="PRINTS" id="PR00344">
    <property type="entry name" value="BCTRLSENSOR"/>
</dbReference>
<dbReference type="InterPro" id="IPR036890">
    <property type="entry name" value="HATPase_C_sf"/>
</dbReference>
<dbReference type="Gene3D" id="3.40.50.2300">
    <property type="match status" value="1"/>
</dbReference>
<evidence type="ECO:0000256" key="5">
    <source>
        <dbReference type="ARBA" id="ARBA00022777"/>
    </source>
</evidence>
<evidence type="ECO:0000256" key="2">
    <source>
        <dbReference type="ARBA" id="ARBA00012438"/>
    </source>
</evidence>
<keyword evidence="8" id="KW-0812">Transmembrane</keyword>
<feature type="coiled-coil region" evidence="7">
    <location>
        <begin position="230"/>
        <end position="257"/>
    </location>
</feature>
<keyword evidence="3 6" id="KW-0597">Phosphoprotein</keyword>